<sequence length="185" mass="20914">MKKKLIILAVLVAVLVGAWMFALGIIPFKIKKRAVTSPVKELASFKLISSEELRGKAEETILYFSNWVKKEEKMREALYHKGGRDPLNLPPKEEPAEAKTTEVGPAKTRPTQAKTTLPAETKTFTPTSPPQLSLKGIAWDETRPLAFVNNQIVKEGDTLQDFEIVRIDFKGILIRYQSKEFFIEL</sequence>
<dbReference type="AlphaFoldDB" id="A0A523S112"/>
<comment type="caution">
    <text evidence="2">The sequence shown here is derived from an EMBL/GenBank/DDBJ whole genome shotgun (WGS) entry which is preliminary data.</text>
</comment>
<dbReference type="EMBL" id="SOKJ01000132">
    <property type="protein sequence ID" value="TET11712.1"/>
    <property type="molecule type" value="Genomic_DNA"/>
</dbReference>
<name>A0A523S112_UNCAE</name>
<feature type="compositionally biased region" description="Basic and acidic residues" evidence="1">
    <location>
        <begin position="91"/>
        <end position="100"/>
    </location>
</feature>
<accession>A0A523S112</accession>
<dbReference type="Proteomes" id="UP000316360">
    <property type="component" value="Unassembled WGS sequence"/>
</dbReference>
<gene>
    <name evidence="2" type="ORF">E3J84_02545</name>
</gene>
<evidence type="ECO:0000313" key="3">
    <source>
        <dbReference type="Proteomes" id="UP000316360"/>
    </source>
</evidence>
<organism evidence="2 3">
    <name type="scientific">Aerophobetes bacterium</name>
    <dbReference type="NCBI Taxonomy" id="2030807"/>
    <lineage>
        <taxon>Bacteria</taxon>
        <taxon>Candidatus Aerophobota</taxon>
    </lineage>
</organism>
<reference evidence="2 3" key="1">
    <citation type="submission" date="2019-03" db="EMBL/GenBank/DDBJ databases">
        <title>Metabolic potential of uncultured bacteria and archaea associated with petroleum seepage in deep-sea sediments.</title>
        <authorList>
            <person name="Dong X."/>
            <person name="Hubert C."/>
        </authorList>
    </citation>
    <scope>NUCLEOTIDE SEQUENCE [LARGE SCALE GENOMIC DNA]</scope>
    <source>
        <strain evidence="2">E44_bin7</strain>
    </source>
</reference>
<evidence type="ECO:0000313" key="2">
    <source>
        <dbReference type="EMBL" id="TET11712.1"/>
    </source>
</evidence>
<protein>
    <submittedName>
        <fullName evidence="2">Uncharacterized protein</fullName>
    </submittedName>
</protein>
<feature type="region of interest" description="Disordered" evidence="1">
    <location>
        <begin position="81"/>
        <end position="114"/>
    </location>
</feature>
<evidence type="ECO:0000256" key="1">
    <source>
        <dbReference type="SAM" id="MobiDB-lite"/>
    </source>
</evidence>
<proteinExistence type="predicted"/>